<dbReference type="AlphaFoldDB" id="A0A164MPD1"/>
<evidence type="ECO:0000256" key="1">
    <source>
        <dbReference type="SAM" id="MobiDB-lite"/>
    </source>
</evidence>
<dbReference type="EMBL" id="KV419463">
    <property type="protein sequence ID" value="KZS86901.1"/>
    <property type="molecule type" value="Genomic_DNA"/>
</dbReference>
<organism evidence="2 3">
    <name type="scientific">Sistotremastrum niveocremeum HHB9708</name>
    <dbReference type="NCBI Taxonomy" id="1314777"/>
    <lineage>
        <taxon>Eukaryota</taxon>
        <taxon>Fungi</taxon>
        <taxon>Dikarya</taxon>
        <taxon>Basidiomycota</taxon>
        <taxon>Agaricomycotina</taxon>
        <taxon>Agaricomycetes</taxon>
        <taxon>Sistotremastrales</taxon>
        <taxon>Sistotremastraceae</taxon>
        <taxon>Sertulicium</taxon>
        <taxon>Sertulicium niveocremeum</taxon>
    </lineage>
</organism>
<evidence type="ECO:0000313" key="2">
    <source>
        <dbReference type="EMBL" id="KZS86901.1"/>
    </source>
</evidence>
<proteinExistence type="predicted"/>
<accession>A0A164MPD1</accession>
<sequence>MVTVGNPPSSPYHGSYSPVPPSVTTTLTRSLDLINDVYDKQNTPEGLWKAVDKDLPMLVKASGQGFRGDGPILYGGTGGIKLIEGKILRASGSRERTPSLAAYGIKRPVREDIEEIMGLPRVWRLASQSQVNMWLFAATTTLEGLGDDGRTS</sequence>
<gene>
    <name evidence="2" type="ORF">SISNIDRAFT_471393</name>
</gene>
<feature type="compositionally biased region" description="Low complexity" evidence="1">
    <location>
        <begin position="11"/>
        <end position="20"/>
    </location>
</feature>
<name>A0A164MPD1_9AGAM</name>
<dbReference type="Proteomes" id="UP000076722">
    <property type="component" value="Unassembled WGS sequence"/>
</dbReference>
<reference evidence="2 3" key="1">
    <citation type="journal article" date="2016" name="Mol. Biol. Evol.">
        <title>Comparative Genomics of Early-Diverging Mushroom-Forming Fungi Provides Insights into the Origins of Lignocellulose Decay Capabilities.</title>
        <authorList>
            <person name="Nagy L.G."/>
            <person name="Riley R."/>
            <person name="Tritt A."/>
            <person name="Adam C."/>
            <person name="Daum C."/>
            <person name="Floudas D."/>
            <person name="Sun H."/>
            <person name="Yadav J.S."/>
            <person name="Pangilinan J."/>
            <person name="Larsson K.H."/>
            <person name="Matsuura K."/>
            <person name="Barry K."/>
            <person name="Labutti K."/>
            <person name="Kuo R."/>
            <person name="Ohm R.A."/>
            <person name="Bhattacharya S.S."/>
            <person name="Shirouzu T."/>
            <person name="Yoshinaga Y."/>
            <person name="Martin F.M."/>
            <person name="Grigoriev I.V."/>
            <person name="Hibbett D.S."/>
        </authorList>
    </citation>
    <scope>NUCLEOTIDE SEQUENCE [LARGE SCALE GENOMIC DNA]</scope>
    <source>
        <strain evidence="2 3">HHB9708</strain>
    </source>
</reference>
<evidence type="ECO:0000313" key="3">
    <source>
        <dbReference type="Proteomes" id="UP000076722"/>
    </source>
</evidence>
<protein>
    <submittedName>
        <fullName evidence="2">Uncharacterized protein</fullName>
    </submittedName>
</protein>
<keyword evidence="3" id="KW-1185">Reference proteome</keyword>
<feature type="region of interest" description="Disordered" evidence="1">
    <location>
        <begin position="1"/>
        <end position="20"/>
    </location>
</feature>